<gene>
    <name evidence="4" type="ORF">D3H55_08655</name>
</gene>
<dbReference type="Proteomes" id="UP000265801">
    <property type="component" value="Unassembled WGS sequence"/>
</dbReference>
<dbReference type="InterPro" id="IPR014145">
    <property type="entry name" value="LigD_pol_dom"/>
</dbReference>
<protein>
    <submittedName>
        <fullName evidence="4">DNA ligase D</fullName>
    </submittedName>
</protein>
<dbReference type="GO" id="GO:0006310">
    <property type="term" value="P:DNA recombination"/>
    <property type="evidence" value="ECO:0007669"/>
    <property type="project" value="InterPro"/>
</dbReference>
<dbReference type="PANTHER" id="PTHR42705">
    <property type="entry name" value="BIFUNCTIONAL NON-HOMOLOGOUS END JOINING PROTEIN LIGD"/>
    <property type="match status" value="1"/>
</dbReference>
<dbReference type="NCBIfam" id="NF007211">
    <property type="entry name" value="PRK09633.1"/>
    <property type="match status" value="1"/>
</dbReference>
<dbReference type="AlphaFoldDB" id="A0A3A1R3E3"/>
<keyword evidence="5" id="KW-1185">Reference proteome</keyword>
<dbReference type="SUPFAM" id="SSF56091">
    <property type="entry name" value="DNA ligase/mRNA capping enzyme, catalytic domain"/>
    <property type="match status" value="1"/>
</dbReference>
<sequence length="612" mass="71006">MKPMLPTLFEEFPEKGKWKYEVKYDGFRGLLCIGSRAEISLMSRNGNDLLPQFPEIRDFITSIIDQQEWALPLLLDGEITLLENDFKSNFGSLQARGRMKNPINIKKAADKNPCTFLAFDILRLSGKGIADKAYSLRKKELKTLFKKASLPLEPSHGSSARIQMIPSTTDTHTAWTNVRTFDGEGLIAKAEKSVWEEGKRTTTWRKMKNWRNAKCFILSHDSKNGYYEVGVFHNKKVIHIGAFYFGISPEEKQALNSIIKDNAMKTENGKAFVQPGLCVELHYLEWYEDQLREPHFHQFLFHVKPEECTWAQFMLDEAALPIKAEITHPDKPLWKEPEIDKLQYIRYLRKVSSRLLFFLRDRPLTVIRLPHGMFGESFYQKNCPDYAPDFVKTAKKENIDYILCNDLETLIWLGNQLAIEFHIPFQKNGTAYVNEIVFDLDPPSREHFHLAVKAAKEMKKVFDQLNLISFVKTSGNKGLQIYIPINDGYTWEDTHLFTEFMANYLVNLHPDEFTIERLKKNRNNRLYVDYIQHAEGKTIISPYSPRANDDALVSAPLYWDEVTDQLRPEAFTMKTVLERLKKTGCPFAGFEEAKEHQNFEEVLSFLQTNKQG</sequence>
<organism evidence="4 5">
    <name type="scientific">Bacillus salacetis</name>
    <dbReference type="NCBI Taxonomy" id="2315464"/>
    <lineage>
        <taxon>Bacteria</taxon>
        <taxon>Bacillati</taxon>
        <taxon>Bacillota</taxon>
        <taxon>Bacilli</taxon>
        <taxon>Bacillales</taxon>
        <taxon>Bacillaceae</taxon>
        <taxon>Bacillus</taxon>
    </lineage>
</organism>
<dbReference type="InterPro" id="IPR016059">
    <property type="entry name" value="DNA_ligase_ATP-dep_CS"/>
</dbReference>
<keyword evidence="4" id="KW-0436">Ligase</keyword>
<accession>A0A3A1R3E3</accession>
<dbReference type="NCBIfam" id="TIGR02776">
    <property type="entry name" value="NHEJ_ligase_prk"/>
    <property type="match status" value="1"/>
</dbReference>
<dbReference type="OrthoDB" id="9802472at2"/>
<dbReference type="GO" id="GO:0005524">
    <property type="term" value="F:ATP binding"/>
    <property type="evidence" value="ECO:0007669"/>
    <property type="project" value="InterPro"/>
</dbReference>
<dbReference type="PANTHER" id="PTHR42705:SF2">
    <property type="entry name" value="BIFUNCTIONAL NON-HOMOLOGOUS END JOINING PROTEIN LIGD"/>
    <property type="match status" value="1"/>
</dbReference>
<dbReference type="InterPro" id="IPR052171">
    <property type="entry name" value="NHEJ_LigD"/>
</dbReference>
<dbReference type="Gene3D" id="3.30.470.30">
    <property type="entry name" value="DNA ligase/mRNA capping enzyme"/>
    <property type="match status" value="1"/>
</dbReference>
<dbReference type="Pfam" id="PF01068">
    <property type="entry name" value="DNA_ligase_A_M"/>
    <property type="match status" value="1"/>
</dbReference>
<comment type="similarity">
    <text evidence="1">In the C-terminal section; belongs to the ATP-dependent DNA ligase family.</text>
</comment>
<dbReference type="InterPro" id="IPR012310">
    <property type="entry name" value="DNA_ligase_ATP-dep_cent"/>
</dbReference>
<dbReference type="GO" id="GO:0003910">
    <property type="term" value="F:DNA ligase (ATP) activity"/>
    <property type="evidence" value="ECO:0007669"/>
    <property type="project" value="InterPro"/>
</dbReference>
<feature type="domain" description="ATP-dependent DNA ligase family profile" evidence="3">
    <location>
        <begin position="107"/>
        <end position="246"/>
    </location>
</feature>
<comment type="similarity">
    <text evidence="2">In the N-terminal section; belongs to the LigD polymerase family.</text>
</comment>
<dbReference type="NCBIfam" id="TIGR02778">
    <property type="entry name" value="ligD_pol"/>
    <property type="match status" value="1"/>
</dbReference>
<dbReference type="PROSITE" id="PS00333">
    <property type="entry name" value="DNA_LIGASE_A2"/>
    <property type="match status" value="1"/>
</dbReference>
<dbReference type="Gene3D" id="3.90.920.10">
    <property type="entry name" value="DNA primase, PRIM domain"/>
    <property type="match status" value="1"/>
</dbReference>
<comment type="caution">
    <text evidence="4">The sequence shown here is derived from an EMBL/GenBank/DDBJ whole genome shotgun (WGS) entry which is preliminary data.</text>
</comment>
<evidence type="ECO:0000256" key="1">
    <source>
        <dbReference type="ARBA" id="ARBA00049981"/>
    </source>
</evidence>
<dbReference type="GO" id="GO:0006281">
    <property type="term" value="P:DNA repair"/>
    <property type="evidence" value="ECO:0007669"/>
    <property type="project" value="InterPro"/>
</dbReference>
<dbReference type="EMBL" id="QXIR01000009">
    <property type="protein sequence ID" value="RIW35106.1"/>
    <property type="molecule type" value="Genomic_DNA"/>
</dbReference>
<dbReference type="InterPro" id="IPR014143">
    <property type="entry name" value="NHEJ_ligase_prk"/>
</dbReference>
<reference evidence="4 5" key="1">
    <citation type="submission" date="2018-09" db="EMBL/GenBank/DDBJ databases">
        <title>Bacillus saliacetes sp. nov., isolated from Thai shrimp paste (Ka-pi).</title>
        <authorList>
            <person name="Daroonpunt R."/>
            <person name="Tanasupawat S."/>
            <person name="Yiamsombut S."/>
        </authorList>
    </citation>
    <scope>NUCLEOTIDE SEQUENCE [LARGE SCALE GENOMIC DNA]</scope>
    <source>
        <strain evidence="4 5">SKP7-4</strain>
    </source>
</reference>
<proteinExistence type="inferred from homology"/>
<evidence type="ECO:0000313" key="4">
    <source>
        <dbReference type="EMBL" id="RIW35106.1"/>
    </source>
</evidence>
<dbReference type="CDD" id="cd07906">
    <property type="entry name" value="Adenylation_DNA_ligase_LigD_LigC"/>
    <property type="match status" value="1"/>
</dbReference>
<name>A0A3A1R3E3_9BACI</name>
<evidence type="ECO:0000259" key="3">
    <source>
        <dbReference type="PROSITE" id="PS50160"/>
    </source>
</evidence>
<evidence type="ECO:0000256" key="2">
    <source>
        <dbReference type="ARBA" id="ARBA00049990"/>
    </source>
</evidence>
<dbReference type="Pfam" id="PF21686">
    <property type="entry name" value="LigD_Prim-Pol"/>
    <property type="match status" value="1"/>
</dbReference>
<dbReference type="PROSITE" id="PS50160">
    <property type="entry name" value="DNA_LIGASE_A3"/>
    <property type="match status" value="1"/>
</dbReference>
<evidence type="ECO:0000313" key="5">
    <source>
        <dbReference type="Proteomes" id="UP000265801"/>
    </source>
</evidence>